<dbReference type="Proteomes" id="UP000282832">
    <property type="component" value="Unassembled WGS sequence"/>
</dbReference>
<dbReference type="OrthoDB" id="1524821at2"/>
<proteinExistence type="predicted"/>
<reference evidence="2 3" key="1">
    <citation type="submission" date="2019-01" db="EMBL/GenBank/DDBJ databases">
        <authorList>
            <person name="Chen W.-M."/>
        </authorList>
    </citation>
    <scope>NUCLEOTIDE SEQUENCE [LARGE SCALE GENOMIC DNA]</scope>
    <source>
        <strain evidence="2 3">FSY-15</strain>
    </source>
</reference>
<comment type="caution">
    <text evidence="2">The sequence shown here is derived from an EMBL/GenBank/DDBJ whole genome shotgun (WGS) entry which is preliminary data.</text>
</comment>
<accession>A0A437PRM4</accession>
<organism evidence="2 3">
    <name type="scientific">Sandaracinomonas limnophila</name>
    <dbReference type="NCBI Taxonomy" id="1862386"/>
    <lineage>
        <taxon>Bacteria</taxon>
        <taxon>Pseudomonadati</taxon>
        <taxon>Bacteroidota</taxon>
        <taxon>Cytophagia</taxon>
        <taxon>Cytophagales</taxon>
        <taxon>Flectobacillaceae</taxon>
        <taxon>Sandaracinomonas</taxon>
    </lineage>
</organism>
<dbReference type="InterPro" id="IPR003772">
    <property type="entry name" value="YceD"/>
</dbReference>
<keyword evidence="3" id="KW-1185">Reference proteome</keyword>
<name>A0A437PRM4_9BACT</name>
<protein>
    <submittedName>
        <fullName evidence="2">DUF177 domain-containing protein</fullName>
    </submittedName>
</protein>
<dbReference type="Pfam" id="PF02620">
    <property type="entry name" value="YceD"/>
    <property type="match status" value="1"/>
</dbReference>
<sequence>MKPFAAYQIPIIALENKVYEYQMDGNSDFFQAFEQEWIEKGSFKVMVKLDKSPTMIQVYLHIEAVLQLICDRSLEEFDFPIEVNEKIIFKFADHSEDMGDNLYLLDRKEPYLDLSQDIYDFIALQVPMKKLHPRFINPENTSQDDVFLYTTEKEEEAEERAQETDPRWNILKNLTDKN</sequence>
<dbReference type="EMBL" id="SACY01000003">
    <property type="protein sequence ID" value="RVU24913.1"/>
    <property type="molecule type" value="Genomic_DNA"/>
</dbReference>
<evidence type="ECO:0000256" key="1">
    <source>
        <dbReference type="SAM" id="MobiDB-lite"/>
    </source>
</evidence>
<evidence type="ECO:0000313" key="3">
    <source>
        <dbReference type="Proteomes" id="UP000282832"/>
    </source>
</evidence>
<evidence type="ECO:0000313" key="2">
    <source>
        <dbReference type="EMBL" id="RVU24913.1"/>
    </source>
</evidence>
<gene>
    <name evidence="2" type="ORF">EOJ36_07860</name>
</gene>
<feature type="region of interest" description="Disordered" evidence="1">
    <location>
        <begin position="153"/>
        <end position="178"/>
    </location>
</feature>
<dbReference type="RefSeq" id="WP_127804077.1">
    <property type="nucleotide sequence ID" value="NZ_SACY01000003.1"/>
</dbReference>
<dbReference type="AlphaFoldDB" id="A0A437PRM4"/>